<evidence type="ECO:0000256" key="8">
    <source>
        <dbReference type="ARBA" id="ARBA00049244"/>
    </source>
</evidence>
<dbReference type="InterPro" id="IPR008921">
    <property type="entry name" value="DNA_pol3_clamp-load_cplx_C"/>
</dbReference>
<name>A0A552X310_9GAMM</name>
<gene>
    <name evidence="12" type="primary">holA</name>
    <name evidence="12" type="ORF">FM042_00665</name>
</gene>
<dbReference type="AlphaFoldDB" id="A0A552X310"/>
<evidence type="ECO:0000259" key="11">
    <source>
        <dbReference type="Pfam" id="PF21694"/>
    </source>
</evidence>
<dbReference type="GO" id="GO:0009360">
    <property type="term" value="C:DNA polymerase III complex"/>
    <property type="evidence" value="ECO:0007669"/>
    <property type="project" value="UniProtKB-UniRule"/>
</dbReference>
<dbReference type="InterPro" id="IPR010372">
    <property type="entry name" value="DNA_pol3_delta_N"/>
</dbReference>
<dbReference type="Pfam" id="PF06144">
    <property type="entry name" value="DNA_pol3_delta"/>
    <property type="match status" value="1"/>
</dbReference>
<comment type="catalytic activity">
    <reaction evidence="8">
        <text>DNA(n) + a 2'-deoxyribonucleoside 5'-triphosphate = DNA(n+1) + diphosphate</text>
        <dbReference type="Rhea" id="RHEA:22508"/>
        <dbReference type="Rhea" id="RHEA-COMP:17339"/>
        <dbReference type="Rhea" id="RHEA-COMP:17340"/>
        <dbReference type="ChEBI" id="CHEBI:33019"/>
        <dbReference type="ChEBI" id="CHEBI:61560"/>
        <dbReference type="ChEBI" id="CHEBI:173112"/>
        <dbReference type="EC" id="2.7.7.7"/>
    </reaction>
</comment>
<comment type="similarity">
    <text evidence="7">Belongs to the DNA polymerase HolA subunit family.</text>
</comment>
<dbReference type="InterPro" id="IPR027417">
    <property type="entry name" value="P-loop_NTPase"/>
</dbReference>
<sequence>MQVQAHQLDQHLQDKLQGVYLVFGDDPFLLNQTLDRIRSAAKAQGFEERQRFTQDRDFAWESLQTAGQTMSLFTSQQLIELELPDAKPGREGGQALQDFLAQQSPDQILLVFGPRLRKDQQKTKWFQALSQAGMFVPLYTPDRNQLPNFIKERAAHYQLVISGAAIEQLCDWYEGNLLALDQSLMRLSLTHADGEIGVEQIRLQNHDNSRFDIFALRDAVLHQHHKEYVHCLQRLMETGTEPTLILWTLQKLHQALLAIQQAQQRQQPLQTIWNQEQIWSSQQQLYLGLAKQQTPELIGRRLHLLERLERSIKRDSGESVFLLALHIGFAFRADTIEAQLAPFAKTVVTN</sequence>
<organism evidence="12 13">
    <name type="scientific">Aliidiomarina halalkaliphila</name>
    <dbReference type="NCBI Taxonomy" id="2593535"/>
    <lineage>
        <taxon>Bacteria</taxon>
        <taxon>Pseudomonadati</taxon>
        <taxon>Pseudomonadota</taxon>
        <taxon>Gammaproteobacteria</taxon>
        <taxon>Alteromonadales</taxon>
        <taxon>Idiomarinaceae</taxon>
        <taxon>Aliidiomarina</taxon>
    </lineage>
</organism>
<keyword evidence="5" id="KW-0235">DNA replication</keyword>
<dbReference type="EMBL" id="VJWL01000001">
    <property type="protein sequence ID" value="TRW49418.1"/>
    <property type="molecule type" value="Genomic_DNA"/>
</dbReference>
<protein>
    <recommendedName>
        <fullName evidence="2 9">DNA polymerase III subunit delta</fullName>
        <ecNumber evidence="1 9">2.7.7.7</ecNumber>
    </recommendedName>
</protein>
<dbReference type="GO" id="GO:0003887">
    <property type="term" value="F:DNA-directed DNA polymerase activity"/>
    <property type="evidence" value="ECO:0007669"/>
    <property type="project" value="UniProtKB-UniRule"/>
</dbReference>
<proteinExistence type="inferred from homology"/>
<keyword evidence="13" id="KW-1185">Reference proteome</keyword>
<reference evidence="12 13" key="1">
    <citation type="submission" date="2019-07" db="EMBL/GenBank/DDBJ databases">
        <authorList>
            <person name="Yang M."/>
            <person name="Zhao D."/>
            <person name="Xiang H."/>
        </authorList>
    </citation>
    <scope>NUCLEOTIDE SEQUENCE [LARGE SCALE GENOMIC DNA]</scope>
    <source>
        <strain evidence="12 13">IM1326</strain>
    </source>
</reference>
<dbReference type="Gene3D" id="1.20.272.10">
    <property type="match status" value="1"/>
</dbReference>
<dbReference type="GO" id="GO:0006261">
    <property type="term" value="P:DNA-templated DNA replication"/>
    <property type="evidence" value="ECO:0007669"/>
    <property type="project" value="TreeGrafter"/>
</dbReference>
<comment type="caution">
    <text evidence="12">The sequence shown here is derived from an EMBL/GenBank/DDBJ whole genome shotgun (WGS) entry which is preliminary data.</text>
</comment>
<accession>A0A552X310</accession>
<evidence type="ECO:0000256" key="2">
    <source>
        <dbReference type="ARBA" id="ARBA00017703"/>
    </source>
</evidence>
<dbReference type="SUPFAM" id="SSF48019">
    <property type="entry name" value="post-AAA+ oligomerization domain-like"/>
    <property type="match status" value="1"/>
</dbReference>
<dbReference type="Gene3D" id="1.10.8.60">
    <property type="match status" value="1"/>
</dbReference>
<evidence type="ECO:0000256" key="7">
    <source>
        <dbReference type="ARBA" id="ARBA00034754"/>
    </source>
</evidence>
<evidence type="ECO:0000313" key="13">
    <source>
        <dbReference type="Proteomes" id="UP000320359"/>
    </source>
</evidence>
<dbReference type="NCBIfam" id="TIGR01128">
    <property type="entry name" value="holA"/>
    <property type="match status" value="1"/>
</dbReference>
<evidence type="ECO:0000256" key="1">
    <source>
        <dbReference type="ARBA" id="ARBA00012417"/>
    </source>
</evidence>
<evidence type="ECO:0000256" key="6">
    <source>
        <dbReference type="ARBA" id="ARBA00022932"/>
    </source>
</evidence>
<evidence type="ECO:0000256" key="3">
    <source>
        <dbReference type="ARBA" id="ARBA00022679"/>
    </source>
</evidence>
<dbReference type="InterPro" id="IPR048466">
    <property type="entry name" value="DNA_pol3_delta-like_C"/>
</dbReference>
<feature type="domain" description="DNA polymerase III delta N-terminal" evidence="10">
    <location>
        <begin position="20"/>
        <end position="133"/>
    </location>
</feature>
<keyword evidence="4 12" id="KW-0548">Nucleotidyltransferase</keyword>
<evidence type="ECO:0000259" key="10">
    <source>
        <dbReference type="Pfam" id="PF06144"/>
    </source>
</evidence>
<dbReference type="PANTHER" id="PTHR34388">
    <property type="entry name" value="DNA POLYMERASE III SUBUNIT DELTA"/>
    <property type="match status" value="1"/>
</dbReference>
<dbReference type="PANTHER" id="PTHR34388:SF1">
    <property type="entry name" value="DNA POLYMERASE III SUBUNIT DELTA"/>
    <property type="match status" value="1"/>
</dbReference>
<evidence type="ECO:0000256" key="9">
    <source>
        <dbReference type="NCBIfam" id="TIGR01128"/>
    </source>
</evidence>
<evidence type="ECO:0000256" key="4">
    <source>
        <dbReference type="ARBA" id="ARBA00022695"/>
    </source>
</evidence>
<keyword evidence="6" id="KW-0239">DNA-directed DNA polymerase</keyword>
<evidence type="ECO:0000313" key="12">
    <source>
        <dbReference type="EMBL" id="TRW49418.1"/>
    </source>
</evidence>
<dbReference type="GO" id="GO:0003677">
    <property type="term" value="F:DNA binding"/>
    <property type="evidence" value="ECO:0007669"/>
    <property type="project" value="InterPro"/>
</dbReference>
<dbReference type="RefSeq" id="WP_143233840.1">
    <property type="nucleotide sequence ID" value="NZ_VJWL01000001.1"/>
</dbReference>
<dbReference type="OrthoDB" id="9770982at2"/>
<dbReference type="Pfam" id="PF21694">
    <property type="entry name" value="DNA_pol3_delta_C"/>
    <property type="match status" value="1"/>
</dbReference>
<keyword evidence="3 12" id="KW-0808">Transferase</keyword>
<dbReference type="CDD" id="cd18138">
    <property type="entry name" value="HLD_clamp_pol_III_delta"/>
    <property type="match status" value="1"/>
</dbReference>
<dbReference type="SUPFAM" id="SSF52540">
    <property type="entry name" value="P-loop containing nucleoside triphosphate hydrolases"/>
    <property type="match status" value="1"/>
</dbReference>
<dbReference type="Gene3D" id="3.40.50.300">
    <property type="entry name" value="P-loop containing nucleotide triphosphate hydrolases"/>
    <property type="match status" value="1"/>
</dbReference>
<dbReference type="InterPro" id="IPR005790">
    <property type="entry name" value="DNA_polIII_delta"/>
</dbReference>
<feature type="domain" description="DNA polymerase III delta subunit-like C-terminal" evidence="11">
    <location>
        <begin position="212"/>
        <end position="325"/>
    </location>
</feature>
<dbReference type="EC" id="2.7.7.7" evidence="1 9"/>
<dbReference type="Proteomes" id="UP000320359">
    <property type="component" value="Unassembled WGS sequence"/>
</dbReference>
<evidence type="ECO:0000256" key="5">
    <source>
        <dbReference type="ARBA" id="ARBA00022705"/>
    </source>
</evidence>